<dbReference type="GO" id="GO:0009294">
    <property type="term" value="P:DNA-mediated transformation"/>
    <property type="evidence" value="ECO:0007669"/>
    <property type="project" value="InterPro"/>
</dbReference>
<gene>
    <name evidence="3" type="ORF">UFOPK3516_01039</name>
</gene>
<comment type="similarity">
    <text evidence="1">Belongs to the DprA/Smf family.</text>
</comment>
<name>A0A6J7G8S5_9ZZZZ</name>
<proteinExistence type="inferred from homology"/>
<dbReference type="PANTHER" id="PTHR43022:SF1">
    <property type="entry name" value="PROTEIN SMF"/>
    <property type="match status" value="1"/>
</dbReference>
<dbReference type="Pfam" id="PF02481">
    <property type="entry name" value="DNA_processg_A"/>
    <property type="match status" value="1"/>
</dbReference>
<evidence type="ECO:0000313" key="3">
    <source>
        <dbReference type="EMBL" id="CAB4903204.1"/>
    </source>
</evidence>
<dbReference type="PANTHER" id="PTHR43022">
    <property type="entry name" value="PROTEIN SMF"/>
    <property type="match status" value="1"/>
</dbReference>
<sequence>MTTFCGFTDAELACIVRPVARGAETSHHVREAFARAAWSGIAEPGDRVAGMLRSILGAQGALECVTSGDDATSIAHRLSAESAHGDEQLGEHEREITEALERWRPRLRSTEATAHFERAARIGICFVIPDDDAWPHSLNDLGHHQPPGLWVRGDVDRLRDSWRGISVVGARASTGYGEHVTMEMVSGLCDRGFAIISGAAYGIDGMAHRSALASEGLTVAVLAGGVDRLYPSGHDSLLKRIIDSGVVVGELPCGWAPTRWRFLQRNRLIAALGQATIVIEAGWRSGSLNTAHHALELDRPLGAVPGPVTSASSAGCHRLLRETPAVCVTAADEVAQLVNPSEASSSITPESEAAAMHPSATRVLDALSKRTPKTVNVLAGESGLSESDVRAVMGLLAVNTLVISRADGWVRLT</sequence>
<dbReference type="NCBIfam" id="TIGR00732">
    <property type="entry name" value="dprA"/>
    <property type="match status" value="1"/>
</dbReference>
<organism evidence="3">
    <name type="scientific">freshwater metagenome</name>
    <dbReference type="NCBI Taxonomy" id="449393"/>
    <lineage>
        <taxon>unclassified sequences</taxon>
        <taxon>metagenomes</taxon>
        <taxon>ecological metagenomes</taxon>
    </lineage>
</organism>
<evidence type="ECO:0000259" key="2">
    <source>
        <dbReference type="Pfam" id="PF02481"/>
    </source>
</evidence>
<protein>
    <submittedName>
        <fullName evidence="3">Unannotated protein</fullName>
    </submittedName>
</protein>
<reference evidence="3" key="1">
    <citation type="submission" date="2020-05" db="EMBL/GenBank/DDBJ databases">
        <authorList>
            <person name="Chiriac C."/>
            <person name="Salcher M."/>
            <person name="Ghai R."/>
            <person name="Kavagutti S V."/>
        </authorList>
    </citation>
    <scope>NUCLEOTIDE SEQUENCE</scope>
</reference>
<dbReference type="Gene3D" id="3.40.50.450">
    <property type="match status" value="1"/>
</dbReference>
<dbReference type="InterPro" id="IPR003488">
    <property type="entry name" value="DprA"/>
</dbReference>
<dbReference type="InterPro" id="IPR057666">
    <property type="entry name" value="DrpA_SLOG"/>
</dbReference>
<dbReference type="SUPFAM" id="SSF102405">
    <property type="entry name" value="MCP/YpsA-like"/>
    <property type="match status" value="1"/>
</dbReference>
<dbReference type="EMBL" id="CAFBMB010000081">
    <property type="protein sequence ID" value="CAB4903204.1"/>
    <property type="molecule type" value="Genomic_DNA"/>
</dbReference>
<evidence type="ECO:0000256" key="1">
    <source>
        <dbReference type="ARBA" id="ARBA00006525"/>
    </source>
</evidence>
<accession>A0A6J7G8S5</accession>
<dbReference type="AlphaFoldDB" id="A0A6J7G8S5"/>
<feature type="domain" description="Smf/DprA SLOG" evidence="2">
    <location>
        <begin position="126"/>
        <end position="337"/>
    </location>
</feature>